<protein>
    <submittedName>
        <fullName evidence="2">Uncharacterized protein</fullName>
    </submittedName>
</protein>
<evidence type="ECO:0000256" key="1">
    <source>
        <dbReference type="SAM" id="MobiDB-lite"/>
    </source>
</evidence>
<dbReference type="AlphaFoldDB" id="A0AAN6WR91"/>
<reference evidence="2" key="2">
    <citation type="submission" date="2023-05" db="EMBL/GenBank/DDBJ databases">
        <authorList>
            <consortium name="Lawrence Berkeley National Laboratory"/>
            <person name="Steindorff A."/>
            <person name="Hensen N."/>
            <person name="Bonometti L."/>
            <person name="Westerberg I."/>
            <person name="Brannstrom I.O."/>
            <person name="Guillou S."/>
            <person name="Cros-Aarteil S."/>
            <person name="Calhoun S."/>
            <person name="Haridas S."/>
            <person name="Kuo A."/>
            <person name="Mondo S."/>
            <person name="Pangilinan J."/>
            <person name="Riley R."/>
            <person name="Labutti K."/>
            <person name="Andreopoulos B."/>
            <person name="Lipzen A."/>
            <person name="Chen C."/>
            <person name="Yanf M."/>
            <person name="Daum C."/>
            <person name="Ng V."/>
            <person name="Clum A."/>
            <person name="Ohm R."/>
            <person name="Martin F."/>
            <person name="Silar P."/>
            <person name="Natvig D."/>
            <person name="Lalanne C."/>
            <person name="Gautier V."/>
            <person name="Ament-Velasquez S.L."/>
            <person name="Kruys A."/>
            <person name="Hutchinson M.I."/>
            <person name="Powell A.J."/>
            <person name="Barry K."/>
            <person name="Miller A.N."/>
            <person name="Grigoriev I.V."/>
            <person name="Debuchy R."/>
            <person name="Gladieux P."/>
            <person name="Thoren M.H."/>
            <person name="Johannesson H."/>
        </authorList>
    </citation>
    <scope>NUCLEOTIDE SEQUENCE</scope>
    <source>
        <strain evidence="2">PSN309</strain>
    </source>
</reference>
<gene>
    <name evidence="2" type="ORF">QBC35DRAFT_256155</name>
</gene>
<dbReference type="Proteomes" id="UP001302126">
    <property type="component" value="Unassembled WGS sequence"/>
</dbReference>
<comment type="caution">
    <text evidence="2">The sequence shown here is derived from an EMBL/GenBank/DDBJ whole genome shotgun (WGS) entry which is preliminary data.</text>
</comment>
<accession>A0AAN6WR91</accession>
<name>A0AAN6WR91_9PEZI</name>
<evidence type="ECO:0000313" key="3">
    <source>
        <dbReference type="Proteomes" id="UP001302126"/>
    </source>
</evidence>
<keyword evidence="3" id="KW-1185">Reference proteome</keyword>
<evidence type="ECO:0000313" key="2">
    <source>
        <dbReference type="EMBL" id="KAK4186694.1"/>
    </source>
</evidence>
<sequence length="202" mass="22979">MRRKLQMTSSLSEHAFRSQWPPRPRTPSSVVFSHVSLQVKNLTPIHKNSAKLFNGNETQSLDPNLQQKTPLTSTLLASPCSPCHKCMQVHLFAPHRANQRKVASSMKTSILGKRIRPVPSSRDLVFLAQSRGKPALPPSLDSKLNCLWDPLSILEGFYTASDFQTQVQILLGFGHWWKIGRRGLVMSSHWLYIHHMYEVTTR</sequence>
<feature type="compositionally biased region" description="Polar residues" evidence="1">
    <location>
        <begin position="1"/>
        <end position="12"/>
    </location>
</feature>
<feature type="region of interest" description="Disordered" evidence="1">
    <location>
        <begin position="1"/>
        <end position="25"/>
    </location>
</feature>
<organism evidence="2 3">
    <name type="scientific">Podospora australis</name>
    <dbReference type="NCBI Taxonomy" id="1536484"/>
    <lineage>
        <taxon>Eukaryota</taxon>
        <taxon>Fungi</taxon>
        <taxon>Dikarya</taxon>
        <taxon>Ascomycota</taxon>
        <taxon>Pezizomycotina</taxon>
        <taxon>Sordariomycetes</taxon>
        <taxon>Sordariomycetidae</taxon>
        <taxon>Sordariales</taxon>
        <taxon>Podosporaceae</taxon>
        <taxon>Podospora</taxon>
    </lineage>
</organism>
<dbReference type="EMBL" id="MU864417">
    <property type="protein sequence ID" value="KAK4186694.1"/>
    <property type="molecule type" value="Genomic_DNA"/>
</dbReference>
<reference evidence="2" key="1">
    <citation type="journal article" date="2023" name="Mol. Phylogenet. Evol.">
        <title>Genome-scale phylogeny and comparative genomics of the fungal order Sordariales.</title>
        <authorList>
            <person name="Hensen N."/>
            <person name="Bonometti L."/>
            <person name="Westerberg I."/>
            <person name="Brannstrom I.O."/>
            <person name="Guillou S."/>
            <person name="Cros-Aarteil S."/>
            <person name="Calhoun S."/>
            <person name="Haridas S."/>
            <person name="Kuo A."/>
            <person name="Mondo S."/>
            <person name="Pangilinan J."/>
            <person name="Riley R."/>
            <person name="LaButti K."/>
            <person name="Andreopoulos B."/>
            <person name="Lipzen A."/>
            <person name="Chen C."/>
            <person name="Yan M."/>
            <person name="Daum C."/>
            <person name="Ng V."/>
            <person name="Clum A."/>
            <person name="Steindorff A."/>
            <person name="Ohm R.A."/>
            <person name="Martin F."/>
            <person name="Silar P."/>
            <person name="Natvig D.O."/>
            <person name="Lalanne C."/>
            <person name="Gautier V."/>
            <person name="Ament-Velasquez S.L."/>
            <person name="Kruys A."/>
            <person name="Hutchinson M.I."/>
            <person name="Powell A.J."/>
            <person name="Barry K."/>
            <person name="Miller A.N."/>
            <person name="Grigoriev I.V."/>
            <person name="Debuchy R."/>
            <person name="Gladieux P."/>
            <person name="Hiltunen Thoren M."/>
            <person name="Johannesson H."/>
        </authorList>
    </citation>
    <scope>NUCLEOTIDE SEQUENCE</scope>
    <source>
        <strain evidence="2">PSN309</strain>
    </source>
</reference>
<proteinExistence type="predicted"/>